<feature type="region of interest" description="Disordered" evidence="4">
    <location>
        <begin position="132"/>
        <end position="162"/>
    </location>
</feature>
<dbReference type="PROSITE" id="PS00107">
    <property type="entry name" value="PROTEIN_KINASE_ATP"/>
    <property type="match status" value="1"/>
</dbReference>
<dbReference type="InterPro" id="IPR000719">
    <property type="entry name" value="Prot_kinase_dom"/>
</dbReference>
<evidence type="ECO:0000256" key="4">
    <source>
        <dbReference type="SAM" id="MobiDB-lite"/>
    </source>
</evidence>
<reference evidence="6 7" key="1">
    <citation type="submission" date="2014-11" db="EMBL/GenBank/DDBJ databases">
        <authorList>
            <person name="Wibberg Daniel"/>
        </authorList>
    </citation>
    <scope>NUCLEOTIDE SEQUENCE [LARGE SCALE GENOMIC DNA]</scope>
    <source>
        <strain evidence="6">Rhizoctonia solani AG1-IB 7/3/14</strain>
    </source>
</reference>
<keyword evidence="1 3" id="KW-0547">Nucleotide-binding</keyword>
<evidence type="ECO:0000313" key="7">
    <source>
        <dbReference type="Proteomes" id="UP000059188"/>
    </source>
</evidence>
<dbReference type="Proteomes" id="UP000059188">
    <property type="component" value="Unassembled WGS sequence"/>
</dbReference>
<dbReference type="EMBL" id="LN679104">
    <property type="protein sequence ID" value="CEL60988.1"/>
    <property type="molecule type" value="Genomic_DNA"/>
</dbReference>
<gene>
    <name evidence="6" type="ORF">RSOLAG1IB_04227</name>
</gene>
<keyword evidence="2 3" id="KW-0067">ATP-binding</keyword>
<dbReference type="Gene3D" id="1.10.510.10">
    <property type="entry name" value="Transferase(Phosphotransferase) domain 1"/>
    <property type="match status" value="1"/>
</dbReference>
<evidence type="ECO:0000259" key="5">
    <source>
        <dbReference type="PROSITE" id="PS50011"/>
    </source>
</evidence>
<dbReference type="OrthoDB" id="10252171at2759"/>
<protein>
    <recommendedName>
        <fullName evidence="5">Protein kinase domain-containing protein</fullName>
    </recommendedName>
</protein>
<dbReference type="PANTHER" id="PTHR24346">
    <property type="entry name" value="MAP/MICROTUBULE AFFINITY-REGULATING KINASE"/>
    <property type="match status" value="1"/>
</dbReference>
<dbReference type="InterPro" id="IPR011009">
    <property type="entry name" value="Kinase-like_dom_sf"/>
</dbReference>
<dbReference type="PANTHER" id="PTHR24346:SF72">
    <property type="entry name" value="CAMK PROTEIN KINASE"/>
    <property type="match status" value="1"/>
</dbReference>
<dbReference type="GO" id="GO:0005524">
    <property type="term" value="F:ATP binding"/>
    <property type="evidence" value="ECO:0007669"/>
    <property type="project" value="UniProtKB-UniRule"/>
</dbReference>
<feature type="compositionally biased region" description="Polar residues" evidence="4">
    <location>
        <begin position="132"/>
        <end position="145"/>
    </location>
</feature>
<organism evidence="6 7">
    <name type="scientific">Thanatephorus cucumeris (strain AG1-IB / isolate 7/3/14)</name>
    <name type="common">Lettuce bottom rot fungus</name>
    <name type="synonym">Rhizoctonia solani</name>
    <dbReference type="NCBI Taxonomy" id="1108050"/>
    <lineage>
        <taxon>Eukaryota</taxon>
        <taxon>Fungi</taxon>
        <taxon>Dikarya</taxon>
        <taxon>Basidiomycota</taxon>
        <taxon>Agaricomycotina</taxon>
        <taxon>Agaricomycetes</taxon>
        <taxon>Cantharellales</taxon>
        <taxon>Ceratobasidiaceae</taxon>
        <taxon>Rhizoctonia</taxon>
        <taxon>Rhizoctonia solani AG-1</taxon>
    </lineage>
</organism>
<accession>A0A0B7FXM8</accession>
<dbReference type="SMART" id="SM00220">
    <property type="entry name" value="S_TKc"/>
    <property type="match status" value="1"/>
</dbReference>
<feature type="region of interest" description="Disordered" evidence="4">
    <location>
        <begin position="343"/>
        <end position="380"/>
    </location>
</feature>
<dbReference type="GO" id="GO:0035556">
    <property type="term" value="P:intracellular signal transduction"/>
    <property type="evidence" value="ECO:0007669"/>
    <property type="project" value="TreeGrafter"/>
</dbReference>
<dbReference type="GO" id="GO:0005829">
    <property type="term" value="C:cytosol"/>
    <property type="evidence" value="ECO:0007669"/>
    <property type="project" value="TreeGrafter"/>
</dbReference>
<name>A0A0B7FXM8_THACB</name>
<feature type="compositionally biased region" description="Polar residues" evidence="4">
    <location>
        <begin position="343"/>
        <end position="359"/>
    </location>
</feature>
<evidence type="ECO:0000256" key="1">
    <source>
        <dbReference type="ARBA" id="ARBA00022741"/>
    </source>
</evidence>
<sequence>MDHLSSSSTTTVEPSECAIFVECPLQAIPGQELQVSLVIFELFSMDSSDHDRISIAFEAAHQEQHKPIEECAMRDYQSGSQDGISRSSSFAILVDGSDLDIPPISPLSISPSPSIRADDSISEVSLLSPCTPTLDMSPSTSITQKSPLCESESPSLSPVKSAPFDPFVQSPISSQSVLRGDTSAAATKPSFRNKAKGLSFKLPSLSNTRPRRITGLLDVVRDCEVSPLPSPLARDLRRRVEADSDEDHEMDISASFEEDSLLSARSISTLTPSEESCLGLDLGPATARDGTKLNSNSYFLASHSQSQGTISTDVDHGLEPGLIGTKIMKASKVHCSSAELVASPNNSQARQQHPVSNLPSAHENLSKSSTKKYPRKSVPLPPSHLQLPFASVPISELDRGAYIPSLQTLPLSTLVPGEMVSQRDNQGCNLRPSPSIGRFMSFNSKFPAVKPTPVSCEVPGRLSPPDLLQLQMQGASRFPKYFPEGYLLEMNFAQQYCLETELGSGGYGFVLSARNVHTGAQVAVKFINRCLVPTRGLIRDYKNDIVPLEAVVLQLAEHPGVVRFYGIYEDGMYFYLVQELHGSPWSKNAKNKHKFDQEHIDSNEESSLADITKTKPPSTYAPVHSSPLRPLIASNSMPSIPTLRRMSSSSLQNEIPLGPRGSLPLSATRPQMPRRASYDLFECIEQHERLSEGQAKYIFAQVAETVWYLDSIGITHRDIKDENLVIDREFKVKFIDFGSAVIRDVRKPPPTYTNFFGTVTFASPEILKNLPYTAPPAEVWTLGILLSFLVTGQSPFPTTEHAMHAAMCEPHESIVVSPACGDLMRRCLNPDPARRLTIQQVRDHPWLCGALGCA</sequence>
<feature type="compositionally biased region" description="Low complexity" evidence="4">
    <location>
        <begin position="146"/>
        <end position="158"/>
    </location>
</feature>
<dbReference type="SUPFAM" id="SSF56112">
    <property type="entry name" value="Protein kinase-like (PK-like)"/>
    <property type="match status" value="1"/>
</dbReference>
<feature type="binding site" evidence="3">
    <location>
        <position position="525"/>
    </location>
    <ligand>
        <name>ATP</name>
        <dbReference type="ChEBI" id="CHEBI:30616"/>
    </ligand>
</feature>
<dbReference type="InterPro" id="IPR008271">
    <property type="entry name" value="Ser/Thr_kinase_AS"/>
</dbReference>
<dbReference type="Pfam" id="PF00069">
    <property type="entry name" value="Pkinase"/>
    <property type="match status" value="2"/>
</dbReference>
<dbReference type="GO" id="GO:0004674">
    <property type="term" value="F:protein serine/threonine kinase activity"/>
    <property type="evidence" value="ECO:0007669"/>
    <property type="project" value="TreeGrafter"/>
</dbReference>
<evidence type="ECO:0000256" key="2">
    <source>
        <dbReference type="ARBA" id="ARBA00022840"/>
    </source>
</evidence>
<dbReference type="InterPro" id="IPR017441">
    <property type="entry name" value="Protein_kinase_ATP_BS"/>
</dbReference>
<keyword evidence="7" id="KW-1185">Reference proteome</keyword>
<dbReference type="AlphaFoldDB" id="A0A0B7FXM8"/>
<dbReference type="PROSITE" id="PS00108">
    <property type="entry name" value="PROTEIN_KINASE_ST"/>
    <property type="match status" value="1"/>
</dbReference>
<dbReference type="GO" id="GO:0045719">
    <property type="term" value="P:negative regulation of glycogen biosynthetic process"/>
    <property type="evidence" value="ECO:0007669"/>
    <property type="project" value="TreeGrafter"/>
</dbReference>
<evidence type="ECO:0000313" key="6">
    <source>
        <dbReference type="EMBL" id="CEL60988.1"/>
    </source>
</evidence>
<proteinExistence type="predicted"/>
<evidence type="ECO:0000256" key="3">
    <source>
        <dbReference type="PROSITE-ProRule" id="PRU10141"/>
    </source>
</evidence>
<dbReference type="PROSITE" id="PS50011">
    <property type="entry name" value="PROTEIN_KINASE_DOM"/>
    <property type="match status" value="1"/>
</dbReference>
<feature type="domain" description="Protein kinase" evidence="5">
    <location>
        <begin position="496"/>
        <end position="847"/>
    </location>
</feature>
<dbReference type="STRING" id="1108050.A0A0B7FXM8"/>
<dbReference type="GO" id="GO:0005634">
    <property type="term" value="C:nucleus"/>
    <property type="evidence" value="ECO:0007669"/>
    <property type="project" value="TreeGrafter"/>
</dbReference>
<dbReference type="Gene3D" id="3.30.200.20">
    <property type="entry name" value="Phosphorylase Kinase, domain 1"/>
    <property type="match status" value="1"/>
</dbReference>